<accession>G4CI61</accession>
<dbReference type="STRING" id="1032488.HMPREF9371_1300"/>
<reference evidence="8 9" key="1">
    <citation type="submission" date="2011-05" db="EMBL/GenBank/DDBJ databases">
        <authorList>
            <person name="Muzny D."/>
            <person name="Qin X."/>
            <person name="Deng J."/>
            <person name="Jiang H."/>
            <person name="Liu Y."/>
            <person name="Qu J."/>
            <person name="Song X.-Z."/>
            <person name="Zhang L."/>
            <person name="Thornton R."/>
            <person name="Coyle M."/>
            <person name="Francisco L."/>
            <person name="Jackson L."/>
            <person name="Javaid M."/>
            <person name="Korchina V."/>
            <person name="Kovar C."/>
            <person name="Mata R."/>
            <person name="Mathew T."/>
            <person name="Ngo R."/>
            <person name="Nguyen L."/>
            <person name="Nguyen N."/>
            <person name="Okwuonu G."/>
            <person name="Ongeri F."/>
            <person name="Pham C."/>
            <person name="Simmons D."/>
            <person name="Wilczek-Boney K."/>
            <person name="Hale W."/>
            <person name="Jakkamsetti A."/>
            <person name="Pham P."/>
            <person name="Ruth R."/>
            <person name="San Lucas F."/>
            <person name="Warren J."/>
            <person name="Zhang J."/>
            <person name="Zhao Z."/>
            <person name="Zhou C."/>
            <person name="Zhu D."/>
            <person name="Lee S."/>
            <person name="Bess C."/>
            <person name="Blankenburg K."/>
            <person name="Forbes L."/>
            <person name="Fu Q."/>
            <person name="Gubbala S."/>
            <person name="Hirani K."/>
            <person name="Jayaseelan J.C."/>
            <person name="Lara F."/>
            <person name="Munidasa M."/>
            <person name="Palculict T."/>
            <person name="Patil S."/>
            <person name="Pu L.-L."/>
            <person name="Saada N."/>
            <person name="Tang L."/>
            <person name="Weissenberger G."/>
            <person name="Zhu Y."/>
            <person name="Hemphill L."/>
            <person name="Shang Y."/>
            <person name="Youmans B."/>
            <person name="Ayvaz T."/>
            <person name="Ross M."/>
            <person name="Santibanez J."/>
            <person name="Aqrawi P."/>
            <person name="Gross S."/>
            <person name="Joshi V."/>
            <person name="Fowler G."/>
            <person name="Nazareth L."/>
            <person name="Reid J."/>
            <person name="Worley K."/>
            <person name="Petrosino J."/>
            <person name="Highlander S."/>
            <person name="Gibbs R."/>
        </authorList>
    </citation>
    <scope>NUCLEOTIDE SEQUENCE [LARGE SCALE GENOMIC DNA]</scope>
    <source>
        <strain evidence="8 9">871</strain>
    </source>
</reference>
<dbReference type="UniPathway" id="UPA00074">
    <property type="reaction ID" value="UER00126"/>
</dbReference>
<dbReference type="EC" id="2.1.2.2" evidence="6"/>
<keyword evidence="3 6" id="KW-0658">Purine biosynthesis</keyword>
<feature type="domain" description="Formyl transferase N-terminal" evidence="7">
    <location>
        <begin position="6"/>
        <end position="183"/>
    </location>
</feature>
<evidence type="ECO:0000256" key="4">
    <source>
        <dbReference type="ARBA" id="ARBA00038440"/>
    </source>
</evidence>
<dbReference type="NCBIfam" id="TIGR00639">
    <property type="entry name" value="PurN"/>
    <property type="match status" value="1"/>
</dbReference>
<comment type="catalytic activity">
    <reaction evidence="5 6">
        <text>N(1)-(5-phospho-beta-D-ribosyl)glycinamide + (6R)-10-formyltetrahydrofolate = N(2)-formyl-N(1)-(5-phospho-beta-D-ribosyl)glycinamide + (6S)-5,6,7,8-tetrahydrofolate + H(+)</text>
        <dbReference type="Rhea" id="RHEA:15053"/>
        <dbReference type="ChEBI" id="CHEBI:15378"/>
        <dbReference type="ChEBI" id="CHEBI:57453"/>
        <dbReference type="ChEBI" id="CHEBI:143788"/>
        <dbReference type="ChEBI" id="CHEBI:147286"/>
        <dbReference type="ChEBI" id="CHEBI:195366"/>
        <dbReference type="EC" id="2.1.2.2"/>
    </reaction>
</comment>
<dbReference type="InterPro" id="IPR002376">
    <property type="entry name" value="Formyl_transf_N"/>
</dbReference>
<feature type="binding site" evidence="6">
    <location>
        <begin position="16"/>
        <end position="18"/>
    </location>
    <ligand>
        <name>N(1)-(5-phospho-beta-D-ribosyl)glycinamide</name>
        <dbReference type="ChEBI" id="CHEBI:143788"/>
    </ligand>
</feature>
<comment type="similarity">
    <text evidence="4 6">Belongs to the GART family.</text>
</comment>
<feature type="binding site" evidence="6">
    <location>
        <position position="66"/>
    </location>
    <ligand>
        <name>(6R)-10-formyltetrahydrofolate</name>
        <dbReference type="ChEBI" id="CHEBI:195366"/>
    </ligand>
</feature>
<dbReference type="GO" id="GO:0005829">
    <property type="term" value="C:cytosol"/>
    <property type="evidence" value="ECO:0007669"/>
    <property type="project" value="TreeGrafter"/>
</dbReference>
<dbReference type="InterPro" id="IPR036477">
    <property type="entry name" value="Formyl_transf_N_sf"/>
</dbReference>
<evidence type="ECO:0000313" key="8">
    <source>
        <dbReference type="EMBL" id="EGY52462.1"/>
    </source>
</evidence>
<dbReference type="FunFam" id="3.40.50.170:FF:000007">
    <property type="entry name" value="Phosphoribosylglycinamide formyltransferase"/>
    <property type="match status" value="1"/>
</dbReference>
<dbReference type="EMBL" id="AGAY01000048">
    <property type="protein sequence ID" value="EGY52462.1"/>
    <property type="molecule type" value="Genomic_DNA"/>
</dbReference>
<dbReference type="InterPro" id="IPR001555">
    <property type="entry name" value="GART_AS"/>
</dbReference>
<evidence type="ECO:0000256" key="5">
    <source>
        <dbReference type="ARBA" id="ARBA00047664"/>
    </source>
</evidence>
<evidence type="ECO:0000256" key="6">
    <source>
        <dbReference type="HAMAP-Rule" id="MF_01930"/>
    </source>
</evidence>
<comment type="pathway">
    <text evidence="1 6">Purine metabolism; IMP biosynthesis via de novo pathway; N(2)-formyl-N(1)-(5-phospho-D-ribosyl)glycinamide from N(1)-(5-phospho-D-ribosyl)glycinamide (10-formyl THF route): step 1/1.</text>
</comment>
<dbReference type="GO" id="GO:0004644">
    <property type="term" value="F:phosphoribosylglycinamide formyltransferase activity"/>
    <property type="evidence" value="ECO:0007669"/>
    <property type="project" value="UniProtKB-UniRule"/>
</dbReference>
<dbReference type="InterPro" id="IPR004607">
    <property type="entry name" value="GART"/>
</dbReference>
<comment type="function">
    <text evidence="6">Catalyzes the transfer of a formyl group from 10-formyltetrahydrofolate to 5-phospho-ribosyl-glycinamide (GAR), producing 5-phospho-ribosyl-N-formylglycinamide (FGAR) and tetrahydrofolate.</text>
</comment>
<name>G4CI61_9NEIS</name>
<dbReference type="SUPFAM" id="SSF53328">
    <property type="entry name" value="Formyltransferase"/>
    <property type="match status" value="1"/>
</dbReference>
<evidence type="ECO:0000256" key="3">
    <source>
        <dbReference type="ARBA" id="ARBA00022755"/>
    </source>
</evidence>
<protein>
    <recommendedName>
        <fullName evidence="6">Phosphoribosylglycinamide formyltransferase</fullName>
        <ecNumber evidence="6">2.1.2.2</ecNumber>
    </recommendedName>
    <alternativeName>
        <fullName evidence="6">5'-phosphoribosylglycinamide transformylase</fullName>
    </alternativeName>
    <alternativeName>
        <fullName evidence="6">GAR transformylase</fullName>
        <shortName evidence="6">GART</shortName>
    </alternativeName>
</protein>
<dbReference type="HAMAP" id="MF_01930">
    <property type="entry name" value="PurN"/>
    <property type="match status" value="1"/>
</dbReference>
<dbReference type="AlphaFoldDB" id="G4CI61"/>
<evidence type="ECO:0000256" key="2">
    <source>
        <dbReference type="ARBA" id="ARBA00022679"/>
    </source>
</evidence>
<organism evidence="8 9">
    <name type="scientific">Neisseria shayeganii 871</name>
    <dbReference type="NCBI Taxonomy" id="1032488"/>
    <lineage>
        <taxon>Bacteria</taxon>
        <taxon>Pseudomonadati</taxon>
        <taxon>Pseudomonadota</taxon>
        <taxon>Betaproteobacteria</taxon>
        <taxon>Neisseriales</taxon>
        <taxon>Neisseriaceae</taxon>
        <taxon>Neisseria</taxon>
    </lineage>
</organism>
<feature type="binding site" evidence="6">
    <location>
        <begin position="91"/>
        <end position="94"/>
    </location>
    <ligand>
        <name>(6R)-10-formyltetrahydrofolate</name>
        <dbReference type="ChEBI" id="CHEBI:195366"/>
    </ligand>
</feature>
<sequence>MRPTMKNIVILISGRGSNMQAVVEAAIPGARIAAVLSNRPDAAGLAWAAEQGIPTAALNHRDYPDRAAFDQAMMQLIDGYAPDLVLLAGFMRILTSEFCARYAGRLINIHPSLLPAFPGLHTHQRALDEGCRVAGCTIHFVTAELDNGPIIAQGVVPVLDGDNADALAARVLAVEHRLLPQAVADFVAGRLHIEGKRVRNQRPAAAAEPLLA</sequence>
<dbReference type="GO" id="GO:0006189">
    <property type="term" value="P:'de novo' IMP biosynthetic process"/>
    <property type="evidence" value="ECO:0007669"/>
    <property type="project" value="UniProtKB-UniRule"/>
</dbReference>
<feature type="active site" description="Proton donor" evidence="6">
    <location>
        <position position="110"/>
    </location>
</feature>
<dbReference type="HOGENOM" id="CLU_038395_1_1_4"/>
<keyword evidence="2 6" id="KW-0808">Transferase</keyword>
<dbReference type="Pfam" id="PF00551">
    <property type="entry name" value="Formyl_trans_N"/>
    <property type="match status" value="1"/>
</dbReference>
<evidence type="ECO:0000259" key="7">
    <source>
        <dbReference type="Pfam" id="PF00551"/>
    </source>
</evidence>
<feature type="binding site" evidence="6">
    <location>
        <position position="108"/>
    </location>
    <ligand>
        <name>(6R)-10-formyltetrahydrofolate</name>
        <dbReference type="ChEBI" id="CHEBI:195366"/>
    </ligand>
</feature>
<keyword evidence="9" id="KW-1185">Reference proteome</keyword>
<dbReference type="CDD" id="cd08645">
    <property type="entry name" value="FMT_core_GART"/>
    <property type="match status" value="1"/>
</dbReference>
<dbReference type="Proteomes" id="UP000003019">
    <property type="component" value="Unassembled WGS sequence"/>
</dbReference>
<evidence type="ECO:0000256" key="1">
    <source>
        <dbReference type="ARBA" id="ARBA00005054"/>
    </source>
</evidence>
<comment type="caution">
    <text evidence="8">The sequence shown here is derived from an EMBL/GenBank/DDBJ whole genome shotgun (WGS) entry which is preliminary data.</text>
</comment>
<dbReference type="PANTHER" id="PTHR43369:SF2">
    <property type="entry name" value="PHOSPHORIBOSYLGLYCINAMIDE FORMYLTRANSFERASE"/>
    <property type="match status" value="1"/>
</dbReference>
<gene>
    <name evidence="6 8" type="primary">purN</name>
    <name evidence="8" type="ORF">HMPREF9371_1300</name>
</gene>
<feature type="site" description="Raises pKa of active site His" evidence="6">
    <location>
        <position position="146"/>
    </location>
</feature>
<dbReference type="PATRIC" id="fig|1032488.3.peg.1226"/>
<dbReference type="Gene3D" id="3.40.50.170">
    <property type="entry name" value="Formyl transferase, N-terminal domain"/>
    <property type="match status" value="1"/>
</dbReference>
<dbReference type="PANTHER" id="PTHR43369">
    <property type="entry name" value="PHOSPHORIBOSYLGLYCINAMIDE FORMYLTRANSFERASE"/>
    <property type="match status" value="1"/>
</dbReference>
<dbReference type="PROSITE" id="PS00373">
    <property type="entry name" value="GART"/>
    <property type="match status" value="1"/>
</dbReference>
<proteinExistence type="inferred from homology"/>
<evidence type="ECO:0000313" key="9">
    <source>
        <dbReference type="Proteomes" id="UP000003019"/>
    </source>
</evidence>